<dbReference type="Proteomes" id="UP000095767">
    <property type="component" value="Unassembled WGS sequence"/>
</dbReference>
<evidence type="ECO:0000256" key="1">
    <source>
        <dbReference type="SAM" id="MobiDB-lite"/>
    </source>
</evidence>
<feature type="compositionally biased region" description="Basic and acidic residues" evidence="1">
    <location>
        <begin position="1"/>
        <end position="10"/>
    </location>
</feature>
<feature type="region of interest" description="Disordered" evidence="1">
    <location>
        <begin position="1"/>
        <end position="141"/>
    </location>
</feature>
<dbReference type="InterPro" id="IPR044984">
    <property type="entry name" value="SMP1"/>
</dbReference>
<keyword evidence="3" id="KW-1185">Reference proteome</keyword>
<name>A0A1E5URE6_9POAL</name>
<organism evidence="2 3">
    <name type="scientific">Dichanthelium oligosanthes</name>
    <dbReference type="NCBI Taxonomy" id="888268"/>
    <lineage>
        <taxon>Eukaryota</taxon>
        <taxon>Viridiplantae</taxon>
        <taxon>Streptophyta</taxon>
        <taxon>Embryophyta</taxon>
        <taxon>Tracheophyta</taxon>
        <taxon>Spermatophyta</taxon>
        <taxon>Magnoliopsida</taxon>
        <taxon>Liliopsida</taxon>
        <taxon>Poales</taxon>
        <taxon>Poaceae</taxon>
        <taxon>PACMAD clade</taxon>
        <taxon>Panicoideae</taxon>
        <taxon>Panicodae</taxon>
        <taxon>Paniceae</taxon>
        <taxon>Dichantheliinae</taxon>
        <taxon>Dichanthelium</taxon>
    </lineage>
</organism>
<evidence type="ECO:0000313" key="3">
    <source>
        <dbReference type="Proteomes" id="UP000095767"/>
    </source>
</evidence>
<sequence>MAQRESEMLKHGRARTKVAGDDEMLRTGFHNGTPLEAGKIADSQPVDLFAPAHRLANDDAPSSKQQQQQQQTRPHHHQEAADEGNDDGRVIAESEPVDLLASARGVAAEANNDNNNSADRATAQQGMAEHAAGGRRLGRQA</sequence>
<dbReference type="EMBL" id="LWDX02067058">
    <property type="protein sequence ID" value="OEL15375.1"/>
    <property type="molecule type" value="Genomic_DNA"/>
</dbReference>
<protein>
    <submittedName>
        <fullName evidence="2">Uncharacterized protein</fullName>
    </submittedName>
</protein>
<dbReference type="OrthoDB" id="1653447at2759"/>
<gene>
    <name evidence="2" type="ORF">BAE44_0023606</name>
</gene>
<dbReference type="STRING" id="888268.A0A1E5URE6"/>
<reference evidence="2 3" key="1">
    <citation type="submission" date="2016-09" db="EMBL/GenBank/DDBJ databases">
        <title>The draft genome of Dichanthelium oligosanthes: A C3 panicoid grass species.</title>
        <authorList>
            <person name="Studer A.J."/>
            <person name="Schnable J.C."/>
            <person name="Brutnell T.P."/>
        </authorList>
    </citation>
    <scope>NUCLEOTIDE SEQUENCE [LARGE SCALE GENOMIC DNA]</scope>
    <source>
        <strain evidence="3">cv. Kellogg 1175</strain>
        <tissue evidence="2">Leaf</tissue>
    </source>
</reference>
<dbReference type="AlphaFoldDB" id="A0A1E5URE6"/>
<dbReference type="GO" id="GO:0010162">
    <property type="term" value="P:seed dormancy process"/>
    <property type="evidence" value="ECO:0007669"/>
    <property type="project" value="InterPro"/>
</dbReference>
<feature type="compositionally biased region" description="Low complexity" evidence="1">
    <location>
        <begin position="107"/>
        <end position="123"/>
    </location>
</feature>
<accession>A0A1E5URE6</accession>
<comment type="caution">
    <text evidence="2">The sequence shown here is derived from an EMBL/GenBank/DDBJ whole genome shotgun (WGS) entry which is preliminary data.</text>
</comment>
<evidence type="ECO:0000313" key="2">
    <source>
        <dbReference type="EMBL" id="OEL15375.1"/>
    </source>
</evidence>
<dbReference type="PANTHER" id="PTHR37732:SF2">
    <property type="entry name" value="SEED MATURATION PROTEIN 1"/>
    <property type="match status" value="1"/>
</dbReference>
<dbReference type="PANTHER" id="PTHR37732">
    <property type="entry name" value="OS08G0104400 PROTEIN"/>
    <property type="match status" value="1"/>
</dbReference>
<proteinExistence type="predicted"/>